<sequence>MTPRTALAPTLTLVTATAAQAIIAVLTFGLAGHVDPWRDPVSDYAWHRGGRLLFTLALLLLLATAAALAAAARWA</sequence>
<accession>R1I6G2</accession>
<gene>
    <name evidence="2" type="ORF">H480_13054</name>
</gene>
<evidence type="ECO:0000256" key="1">
    <source>
        <dbReference type="SAM" id="Phobius"/>
    </source>
</evidence>
<dbReference type="AlphaFoldDB" id="R1I6G2"/>
<evidence type="ECO:0000313" key="3">
    <source>
        <dbReference type="Proteomes" id="UP000014139"/>
    </source>
</evidence>
<name>R1I6G2_9PSEU</name>
<proteinExistence type="predicted"/>
<keyword evidence="1" id="KW-0472">Membrane</keyword>
<feature type="transmembrane region" description="Helical" evidence="1">
    <location>
        <begin position="52"/>
        <end position="72"/>
    </location>
</feature>
<dbReference type="EMBL" id="AOUO01000172">
    <property type="protein sequence ID" value="EOD68101.1"/>
    <property type="molecule type" value="Genomic_DNA"/>
</dbReference>
<evidence type="ECO:0000313" key="2">
    <source>
        <dbReference type="EMBL" id="EOD68101.1"/>
    </source>
</evidence>
<organism evidence="2 3">
    <name type="scientific">Amycolatopsis vancoresmycina DSM 44592</name>
    <dbReference type="NCBI Taxonomy" id="1292037"/>
    <lineage>
        <taxon>Bacteria</taxon>
        <taxon>Bacillati</taxon>
        <taxon>Actinomycetota</taxon>
        <taxon>Actinomycetes</taxon>
        <taxon>Pseudonocardiales</taxon>
        <taxon>Pseudonocardiaceae</taxon>
        <taxon>Amycolatopsis</taxon>
    </lineage>
</organism>
<keyword evidence="3" id="KW-1185">Reference proteome</keyword>
<dbReference type="Proteomes" id="UP000014139">
    <property type="component" value="Unassembled WGS sequence"/>
</dbReference>
<comment type="caution">
    <text evidence="2">The sequence shown here is derived from an EMBL/GenBank/DDBJ whole genome shotgun (WGS) entry which is preliminary data.</text>
</comment>
<reference evidence="2 3" key="1">
    <citation type="submission" date="2013-02" db="EMBL/GenBank/DDBJ databases">
        <title>Draft genome sequence of Amycolatopsis vancoresmycina strain DSM 44592T.</title>
        <authorList>
            <person name="Kumar S."/>
            <person name="Kaur N."/>
            <person name="Kaur C."/>
            <person name="Raghava G.P.S."/>
            <person name="Mayilraj S."/>
        </authorList>
    </citation>
    <scope>NUCLEOTIDE SEQUENCE [LARGE SCALE GENOMIC DNA]</scope>
    <source>
        <strain evidence="2 3">DSM 44592</strain>
    </source>
</reference>
<feature type="non-terminal residue" evidence="2">
    <location>
        <position position="75"/>
    </location>
</feature>
<keyword evidence="1" id="KW-1133">Transmembrane helix</keyword>
<keyword evidence="1" id="KW-0812">Transmembrane</keyword>
<protein>
    <submittedName>
        <fullName evidence="2">Uncharacterized protein</fullName>
    </submittedName>
</protein>